<name>A0A437QC06_9GAMM</name>
<dbReference type="GO" id="GO:0004803">
    <property type="term" value="F:transposase activity"/>
    <property type="evidence" value="ECO:0007669"/>
    <property type="project" value="InterPro"/>
</dbReference>
<dbReference type="NCBIfam" id="NF033564">
    <property type="entry name" value="transpos_ISAs1"/>
    <property type="match status" value="1"/>
</dbReference>
<protein>
    <submittedName>
        <fullName evidence="3">ISAs1 family transposase</fullName>
    </submittedName>
</protein>
<evidence type="ECO:0000259" key="1">
    <source>
        <dbReference type="Pfam" id="PF01609"/>
    </source>
</evidence>
<dbReference type="Proteomes" id="UP000283077">
    <property type="component" value="Unassembled WGS sequence"/>
</dbReference>
<feature type="domain" description="H repeat-associated protein N-terminal" evidence="2">
    <location>
        <begin position="9"/>
        <end position="94"/>
    </location>
</feature>
<evidence type="ECO:0000313" key="4">
    <source>
        <dbReference type="Proteomes" id="UP000283077"/>
    </source>
</evidence>
<proteinExistence type="predicted"/>
<dbReference type="PANTHER" id="PTHR30298:SF0">
    <property type="entry name" value="PROTEIN YBFL-RELATED"/>
    <property type="match status" value="1"/>
</dbReference>
<dbReference type="OrthoDB" id="8001376at2"/>
<sequence>MQTDSFTLHFSALKDQRQSAKVHYPLFDIIFLTLCAVMTGAEGWEDIEDFGVHRLDWLQKRGFFKHGIPVHDTIARVISQLEPALLQQCFIDWMCDVSSRTEGELVAIDGKTLRGSWQPGNRSSAIHMVSAFACSSSLVLGQVKTEEKSNEIRAIPELLRLLEIKGCLISIDAMGCQKQIAQQIIEQKGDYLLAVKGNQGRLHSALDKSFQAYESIERQDTEQQKSRLEGRSYQVLSAVVLPEDIREQWPMLKTIAVASSYRMTKDQYPSYERRYFISSAELDVDQFANACRSHWLIENQLHWVLDVSMNEDNCQIYRANAPANLASIRHIGLNMLRQDKSRKLSVPRKKRALMMDPGYLDAVLEAGIGVFKK</sequence>
<dbReference type="InterPro" id="IPR051698">
    <property type="entry name" value="Transposase_11-like"/>
</dbReference>
<dbReference type="RefSeq" id="WP_127701082.1">
    <property type="nucleotide sequence ID" value="NZ_SACS01000033.1"/>
</dbReference>
<dbReference type="Pfam" id="PF01609">
    <property type="entry name" value="DDE_Tnp_1"/>
    <property type="match status" value="1"/>
</dbReference>
<keyword evidence="4" id="KW-1185">Reference proteome</keyword>
<organism evidence="3 4">
    <name type="scientific">Rheinheimera riviphila</name>
    <dbReference type="NCBI Taxonomy" id="1834037"/>
    <lineage>
        <taxon>Bacteria</taxon>
        <taxon>Pseudomonadati</taxon>
        <taxon>Pseudomonadota</taxon>
        <taxon>Gammaproteobacteria</taxon>
        <taxon>Chromatiales</taxon>
        <taxon>Chromatiaceae</taxon>
        <taxon>Rheinheimera</taxon>
    </lineage>
</organism>
<dbReference type="GO" id="GO:0006313">
    <property type="term" value="P:DNA transposition"/>
    <property type="evidence" value="ECO:0007669"/>
    <property type="project" value="InterPro"/>
</dbReference>
<dbReference type="InterPro" id="IPR002559">
    <property type="entry name" value="Transposase_11"/>
</dbReference>
<dbReference type="PANTHER" id="PTHR30298">
    <property type="entry name" value="H REPEAT-ASSOCIATED PREDICTED TRANSPOSASE"/>
    <property type="match status" value="1"/>
</dbReference>
<dbReference type="AlphaFoldDB" id="A0A437QC06"/>
<dbReference type="InterPro" id="IPR047647">
    <property type="entry name" value="ISAs1_transpos"/>
</dbReference>
<dbReference type="Pfam" id="PF13808">
    <property type="entry name" value="DDE_Tnp_1_assoc"/>
    <property type="match status" value="1"/>
</dbReference>
<evidence type="ECO:0000259" key="2">
    <source>
        <dbReference type="Pfam" id="PF13808"/>
    </source>
</evidence>
<dbReference type="InterPro" id="IPR032806">
    <property type="entry name" value="YbfD_N"/>
</dbReference>
<comment type="caution">
    <text evidence="3">The sequence shown here is derived from an EMBL/GenBank/DDBJ whole genome shotgun (WGS) entry which is preliminary data.</text>
</comment>
<evidence type="ECO:0000313" key="3">
    <source>
        <dbReference type="EMBL" id="RVU31975.1"/>
    </source>
</evidence>
<dbReference type="EMBL" id="SACS01000033">
    <property type="protein sequence ID" value="RVU31975.1"/>
    <property type="molecule type" value="Genomic_DNA"/>
</dbReference>
<reference evidence="3 4" key="1">
    <citation type="submission" date="2019-01" db="EMBL/GenBank/DDBJ databases">
        <authorList>
            <person name="Chen W.-M."/>
        </authorList>
    </citation>
    <scope>NUCLEOTIDE SEQUENCE [LARGE SCALE GENOMIC DNA]</scope>
    <source>
        <strain evidence="3 4">KYPC3</strain>
    </source>
</reference>
<dbReference type="GO" id="GO:0003677">
    <property type="term" value="F:DNA binding"/>
    <property type="evidence" value="ECO:0007669"/>
    <property type="project" value="InterPro"/>
</dbReference>
<accession>A0A437QC06</accession>
<feature type="domain" description="Transposase IS4-like" evidence="1">
    <location>
        <begin position="103"/>
        <end position="334"/>
    </location>
</feature>
<gene>
    <name evidence="3" type="ORF">EOE67_19385</name>
</gene>